<dbReference type="PANTHER" id="PTHR43507">
    <property type="entry name" value="NADH-UBIQUINONE OXIDOREDUCTASE CHAIN 4"/>
    <property type="match status" value="1"/>
</dbReference>
<dbReference type="AlphaFoldDB" id="A0A6B9SB14"/>
<feature type="transmembrane region" description="Helical" evidence="16">
    <location>
        <begin position="388"/>
        <end position="412"/>
    </location>
</feature>
<dbReference type="PANTHER" id="PTHR43507:SF20">
    <property type="entry name" value="NADH-UBIQUINONE OXIDOREDUCTASE CHAIN 4"/>
    <property type="match status" value="1"/>
</dbReference>
<keyword evidence="13 16" id="KW-0496">Mitochondrion</keyword>
<evidence type="ECO:0000256" key="9">
    <source>
        <dbReference type="ARBA" id="ARBA00022982"/>
    </source>
</evidence>
<evidence type="ECO:0000259" key="17">
    <source>
        <dbReference type="Pfam" id="PF00361"/>
    </source>
</evidence>
<dbReference type="InterPro" id="IPR000260">
    <property type="entry name" value="NADH4_N"/>
</dbReference>
<evidence type="ECO:0000256" key="7">
    <source>
        <dbReference type="ARBA" id="ARBA00022692"/>
    </source>
</evidence>
<evidence type="ECO:0000256" key="12">
    <source>
        <dbReference type="ARBA" id="ARBA00023075"/>
    </source>
</evidence>
<keyword evidence="7 16" id="KW-0812">Transmembrane</keyword>
<comment type="similarity">
    <text evidence="2 16">Belongs to the complex I subunit 4 family.</text>
</comment>
<dbReference type="GO" id="GO:0015990">
    <property type="term" value="P:electron transport coupled proton transport"/>
    <property type="evidence" value="ECO:0007669"/>
    <property type="project" value="TreeGrafter"/>
</dbReference>
<feature type="transmembrane region" description="Helical" evidence="16">
    <location>
        <begin position="148"/>
        <end position="167"/>
    </location>
</feature>
<dbReference type="EMBL" id="MN122839">
    <property type="protein sequence ID" value="QHI42804.1"/>
    <property type="molecule type" value="Genomic_DNA"/>
</dbReference>
<keyword evidence="12 16" id="KW-0830">Ubiquinone</keyword>
<sequence>MLKILIPTLMLLPTIWLTPFKWLWSATLTHSATITLISLYWLKTCETGWTETGVLLATDSISTPYLALSCWLTPLMILASQYHMLDNPHPQQRVFLMTLVTLQILLILAFSACNLIVFYLMFEATIIPIILITTRWGNQPERLKAGDYLVFYTLVGSLPLLVVLLLMENITGSLSLLIEYIPFVTDTTIASKFLWAATTLSFLVKMPMYGVHLWLPKAHVEAPIAGSMVLAAVLLKLGGYGLIRVMDLLGPNSKGFALPFIVIALWGAVMAGSICMRQTDIKALVAYSSVSHMGMVIAAILIQTPWALKGAMILMFAHGLVSASLFCLANFYYERTNSRTLLLARGMQVIFPFLGAWWLLSILANVALPPLPNYSAELFIATSLFKWSPWTFVFVALGLFITAVYSFFMFLISQRGPVSQQFIEQDLASMREHLLTAIVLLPLVFLIFKPHLIWGFNH</sequence>
<feature type="transmembrane region" description="Helical" evidence="16">
    <location>
        <begin position="312"/>
        <end position="333"/>
    </location>
</feature>
<feature type="transmembrane region" description="Helical" evidence="16">
    <location>
        <begin position="283"/>
        <end position="306"/>
    </location>
</feature>
<evidence type="ECO:0000256" key="15">
    <source>
        <dbReference type="ARBA" id="ARBA00049551"/>
    </source>
</evidence>
<comment type="subcellular location">
    <subcellularLocation>
        <location evidence="1 16">Mitochondrion membrane</location>
        <topology evidence="1 16">Multi-pass membrane protein</topology>
    </subcellularLocation>
</comment>
<evidence type="ECO:0000256" key="14">
    <source>
        <dbReference type="ARBA" id="ARBA00023136"/>
    </source>
</evidence>
<evidence type="ECO:0000256" key="6">
    <source>
        <dbReference type="ARBA" id="ARBA00022660"/>
    </source>
</evidence>
<dbReference type="GO" id="GO:0048039">
    <property type="term" value="F:ubiquinone binding"/>
    <property type="evidence" value="ECO:0007669"/>
    <property type="project" value="TreeGrafter"/>
</dbReference>
<dbReference type="Pfam" id="PF00361">
    <property type="entry name" value="Proton_antipo_M"/>
    <property type="match status" value="1"/>
</dbReference>
<dbReference type="InterPro" id="IPR001750">
    <property type="entry name" value="ND/Mrp_TM"/>
</dbReference>
<evidence type="ECO:0000256" key="10">
    <source>
        <dbReference type="ARBA" id="ARBA00022989"/>
    </source>
</evidence>
<dbReference type="GO" id="GO:0031966">
    <property type="term" value="C:mitochondrial membrane"/>
    <property type="evidence" value="ECO:0007669"/>
    <property type="project" value="UniProtKB-SubCell"/>
</dbReference>
<evidence type="ECO:0000259" key="18">
    <source>
        <dbReference type="Pfam" id="PF01059"/>
    </source>
</evidence>
<feature type="transmembrane region" description="Helical" evidence="16">
    <location>
        <begin position="21"/>
        <end position="42"/>
    </location>
</feature>
<feature type="transmembrane region" description="Helical" evidence="16">
    <location>
        <begin position="222"/>
        <end position="243"/>
    </location>
</feature>
<evidence type="ECO:0000256" key="1">
    <source>
        <dbReference type="ARBA" id="ARBA00004225"/>
    </source>
</evidence>
<keyword evidence="9 16" id="KW-0249">Electron transport</keyword>
<name>A0A6B9SB14_9TELE</name>
<gene>
    <name evidence="19" type="primary">ND4</name>
</gene>
<geneLocation type="mitochondrion" evidence="19"/>
<dbReference type="InterPro" id="IPR003918">
    <property type="entry name" value="NADH_UbQ_OxRdtase"/>
</dbReference>
<feature type="transmembrane region" description="Helical" evidence="16">
    <location>
        <begin position="433"/>
        <end position="454"/>
    </location>
</feature>
<evidence type="ECO:0000256" key="3">
    <source>
        <dbReference type="ARBA" id="ARBA00012944"/>
    </source>
</evidence>
<dbReference type="Pfam" id="PF01059">
    <property type="entry name" value="Oxidored_q5_N"/>
    <property type="match status" value="1"/>
</dbReference>
<evidence type="ECO:0000313" key="19">
    <source>
        <dbReference type="EMBL" id="QHI42804.1"/>
    </source>
</evidence>
<feature type="transmembrane region" description="Helical" evidence="16">
    <location>
        <begin position="255"/>
        <end position="276"/>
    </location>
</feature>
<protein>
    <recommendedName>
        <fullName evidence="4 16">NADH-ubiquinone oxidoreductase chain 4</fullName>
        <ecNumber evidence="3 16">7.1.1.2</ecNumber>
    </recommendedName>
</protein>
<proteinExistence type="inferred from homology"/>
<keyword evidence="8" id="KW-1278">Translocase</keyword>
<feature type="transmembrane region" description="Helical" evidence="16">
    <location>
        <begin position="193"/>
        <end position="215"/>
    </location>
</feature>
<evidence type="ECO:0000256" key="16">
    <source>
        <dbReference type="RuleBase" id="RU003297"/>
    </source>
</evidence>
<dbReference type="InterPro" id="IPR010227">
    <property type="entry name" value="NADH_Q_OxRdtase_chainM/4"/>
</dbReference>
<feature type="transmembrane region" description="Helical" evidence="16">
    <location>
        <begin position="349"/>
        <end position="368"/>
    </location>
</feature>
<feature type="domain" description="NADH:quinone oxidoreductase/Mrp antiporter transmembrane" evidence="17">
    <location>
        <begin position="112"/>
        <end position="401"/>
    </location>
</feature>
<dbReference type="NCBIfam" id="TIGR01972">
    <property type="entry name" value="NDH_I_M"/>
    <property type="match status" value="1"/>
</dbReference>
<feature type="transmembrane region" description="Helical" evidence="16">
    <location>
        <begin position="62"/>
        <end position="82"/>
    </location>
</feature>
<dbReference type="EC" id="7.1.1.2" evidence="3 16"/>
<dbReference type="GO" id="GO:0008137">
    <property type="term" value="F:NADH dehydrogenase (ubiquinone) activity"/>
    <property type="evidence" value="ECO:0007669"/>
    <property type="project" value="UniProtKB-UniRule"/>
</dbReference>
<keyword evidence="6 16" id="KW-0679">Respiratory chain</keyword>
<evidence type="ECO:0000256" key="11">
    <source>
        <dbReference type="ARBA" id="ARBA00023027"/>
    </source>
</evidence>
<reference evidence="19" key="1">
    <citation type="submission" date="2019-06" db="EMBL/GenBank/DDBJ databases">
        <title>DNAmark project.</title>
        <authorList>
            <person name="Margaryan A."/>
        </authorList>
    </citation>
    <scope>NUCLEOTIDE SEQUENCE</scope>
    <source>
        <strain evidence="19">DM236</strain>
    </source>
</reference>
<organism evidence="19">
    <name type="scientific">Nerophis ophidion</name>
    <name type="common">straightnose pipefish</name>
    <dbReference type="NCBI Taxonomy" id="159077"/>
    <lineage>
        <taxon>Eukaryota</taxon>
        <taxon>Metazoa</taxon>
        <taxon>Chordata</taxon>
        <taxon>Craniata</taxon>
        <taxon>Vertebrata</taxon>
        <taxon>Euteleostomi</taxon>
        <taxon>Actinopterygii</taxon>
        <taxon>Neopterygii</taxon>
        <taxon>Teleostei</taxon>
        <taxon>Neoteleostei</taxon>
        <taxon>Acanthomorphata</taxon>
        <taxon>Syngnathiaria</taxon>
        <taxon>Syngnathiformes</taxon>
        <taxon>Syngnathoidei</taxon>
        <taxon>Syngnathidae</taxon>
        <taxon>Nerophis</taxon>
    </lineage>
</organism>
<comment type="catalytic activity">
    <reaction evidence="15 16">
        <text>a ubiquinone + NADH + 5 H(+)(in) = a ubiquinol + NAD(+) + 4 H(+)(out)</text>
        <dbReference type="Rhea" id="RHEA:29091"/>
        <dbReference type="Rhea" id="RHEA-COMP:9565"/>
        <dbReference type="Rhea" id="RHEA-COMP:9566"/>
        <dbReference type="ChEBI" id="CHEBI:15378"/>
        <dbReference type="ChEBI" id="CHEBI:16389"/>
        <dbReference type="ChEBI" id="CHEBI:17976"/>
        <dbReference type="ChEBI" id="CHEBI:57540"/>
        <dbReference type="ChEBI" id="CHEBI:57945"/>
        <dbReference type="EC" id="7.1.1.2"/>
    </reaction>
</comment>
<feature type="domain" description="NADH:ubiquinone oxidoreductase chain 4 N-terminal" evidence="18">
    <location>
        <begin position="1"/>
        <end position="109"/>
    </location>
</feature>
<evidence type="ECO:0000256" key="4">
    <source>
        <dbReference type="ARBA" id="ARBA00021006"/>
    </source>
</evidence>
<evidence type="ECO:0000256" key="2">
    <source>
        <dbReference type="ARBA" id="ARBA00009025"/>
    </source>
</evidence>
<dbReference type="GO" id="GO:0003954">
    <property type="term" value="F:NADH dehydrogenase activity"/>
    <property type="evidence" value="ECO:0007669"/>
    <property type="project" value="TreeGrafter"/>
</dbReference>
<evidence type="ECO:0000256" key="8">
    <source>
        <dbReference type="ARBA" id="ARBA00022967"/>
    </source>
</evidence>
<evidence type="ECO:0000256" key="5">
    <source>
        <dbReference type="ARBA" id="ARBA00022448"/>
    </source>
</evidence>
<keyword evidence="10 16" id="KW-1133">Transmembrane helix</keyword>
<keyword evidence="14 16" id="KW-0472">Membrane</keyword>
<comment type="function">
    <text evidence="16">Core subunit of the mitochondrial membrane respiratory chain NADH dehydrogenase (Complex I) which catalyzes electron transfer from NADH through the respiratory chain, using ubiquinone as an electron acceptor. Essential for the catalytic activity and assembly of complex I.</text>
</comment>
<evidence type="ECO:0000256" key="13">
    <source>
        <dbReference type="ARBA" id="ARBA00023128"/>
    </source>
</evidence>
<accession>A0A6B9SB14</accession>
<dbReference type="PRINTS" id="PR01437">
    <property type="entry name" value="NUOXDRDTASE4"/>
</dbReference>
<dbReference type="GO" id="GO:0042773">
    <property type="term" value="P:ATP synthesis coupled electron transport"/>
    <property type="evidence" value="ECO:0007669"/>
    <property type="project" value="InterPro"/>
</dbReference>
<keyword evidence="11 16" id="KW-0520">NAD</keyword>
<keyword evidence="5 16" id="KW-0813">Transport</keyword>